<dbReference type="AlphaFoldDB" id="A0A1R3K1F3"/>
<evidence type="ECO:0000313" key="1">
    <source>
        <dbReference type="EMBL" id="OMP00901.1"/>
    </source>
</evidence>
<feature type="non-terminal residue" evidence="1">
    <location>
        <position position="1"/>
    </location>
</feature>
<proteinExistence type="predicted"/>
<comment type="caution">
    <text evidence="1">The sequence shown here is derived from an EMBL/GenBank/DDBJ whole genome shotgun (WGS) entry which is preliminary data.</text>
</comment>
<protein>
    <submittedName>
        <fullName evidence="1">Uncharacterized protein</fullName>
    </submittedName>
</protein>
<organism evidence="1 2">
    <name type="scientific">Corchorus capsularis</name>
    <name type="common">Jute</name>
    <dbReference type="NCBI Taxonomy" id="210143"/>
    <lineage>
        <taxon>Eukaryota</taxon>
        <taxon>Viridiplantae</taxon>
        <taxon>Streptophyta</taxon>
        <taxon>Embryophyta</taxon>
        <taxon>Tracheophyta</taxon>
        <taxon>Spermatophyta</taxon>
        <taxon>Magnoliopsida</taxon>
        <taxon>eudicotyledons</taxon>
        <taxon>Gunneridae</taxon>
        <taxon>Pentapetalae</taxon>
        <taxon>rosids</taxon>
        <taxon>malvids</taxon>
        <taxon>Malvales</taxon>
        <taxon>Malvaceae</taxon>
        <taxon>Grewioideae</taxon>
        <taxon>Apeibeae</taxon>
        <taxon>Corchorus</taxon>
    </lineage>
</organism>
<evidence type="ECO:0000313" key="2">
    <source>
        <dbReference type="Proteomes" id="UP000188268"/>
    </source>
</evidence>
<name>A0A1R3K1F3_COCAP</name>
<dbReference type="Gramene" id="OMP00901">
    <property type="protein sequence ID" value="OMP00901"/>
    <property type="gene ID" value="CCACVL1_03261"/>
</dbReference>
<reference evidence="1 2" key="1">
    <citation type="submission" date="2013-09" db="EMBL/GenBank/DDBJ databases">
        <title>Corchorus capsularis genome sequencing.</title>
        <authorList>
            <person name="Alam M."/>
            <person name="Haque M.S."/>
            <person name="Islam M.S."/>
            <person name="Emdad E.M."/>
            <person name="Islam M.M."/>
            <person name="Ahmed B."/>
            <person name="Halim A."/>
            <person name="Hossen Q.M.M."/>
            <person name="Hossain M.Z."/>
            <person name="Ahmed R."/>
            <person name="Khan M.M."/>
            <person name="Islam R."/>
            <person name="Rashid M.M."/>
            <person name="Khan S.A."/>
            <person name="Rahman M.S."/>
            <person name="Alam M."/>
        </authorList>
    </citation>
    <scope>NUCLEOTIDE SEQUENCE [LARGE SCALE GENOMIC DNA]</scope>
    <source>
        <strain evidence="2">cv. CVL-1</strain>
        <tissue evidence="1">Whole seedling</tissue>
    </source>
</reference>
<dbReference type="EMBL" id="AWWV01006570">
    <property type="protein sequence ID" value="OMP00901.1"/>
    <property type="molecule type" value="Genomic_DNA"/>
</dbReference>
<sequence length="21" mass="2227">VESIEVGSIINAIITCYVFGV</sequence>
<accession>A0A1R3K1F3</accession>
<dbReference type="Proteomes" id="UP000188268">
    <property type="component" value="Unassembled WGS sequence"/>
</dbReference>
<gene>
    <name evidence="1" type="ORF">CCACVL1_03261</name>
</gene>
<keyword evidence="2" id="KW-1185">Reference proteome</keyword>